<dbReference type="AlphaFoldDB" id="A0A1G8EVB2"/>
<keyword evidence="3" id="KW-1185">Reference proteome</keyword>
<dbReference type="OrthoDB" id="9764088at2"/>
<dbReference type="PANTHER" id="PTHR12994:SF17">
    <property type="entry name" value="LD30995P"/>
    <property type="match status" value="1"/>
</dbReference>
<keyword evidence="1" id="KW-0645">Protease</keyword>
<dbReference type="GO" id="GO:0070004">
    <property type="term" value="F:cysteine-type exopeptidase activity"/>
    <property type="evidence" value="ECO:0007669"/>
    <property type="project" value="InterPro"/>
</dbReference>
<protein>
    <recommendedName>
        <fullName evidence="1">Dipeptidase</fullName>
        <ecNumber evidence="1">3.4.-.-</ecNumber>
    </recommendedName>
</protein>
<sequence>MSIGFFVGKNLTSDGSTLLGGFGHEPSSHWIDIVPAQQHPRGSTIQVGVTENADLPGELIDIPQVPYTNKYISSTYSEFAGFPPPLTNGGLNEHGVAGRDIWSPSRSELVEMTPEPQRGLNYSDLARIAMERAATAREAVEITGELINTYGFATYGGNSHLFADKDEGWVMIEYAGGQGLWAAERLGPDDVRVSYPGYIHHFPVDFQNNDNYMGSDNIIEFAREQGWWNPDTDHPDYMNLQDVYGEPFPGEGVDKADDHFTAVRVPPEREEELKAMAPVSLEDMLALVRDPRWSNDRSGYGQVAHLRPHVPNSLQTLWLAVTGAVTTPYVPIPIAADPCAVPPEFVQHRYMTKYADSEFLSSNYAPQEATRYATREFKRLMYFTSEHPVYFLPYVTGMMECFEQMLIAERRAIEEAFLSLMQSGQQDAAIQLISANVHQRLFESLCLGMQLTNTVEMETRRLFGIRMPEDNKKPGETTPPWSQEMIAETIDEMVTCYDPRLDIYPRPHGYYNQYAVCGYYPSMHTGQMFS</sequence>
<evidence type="ECO:0000256" key="1">
    <source>
        <dbReference type="RuleBase" id="RU364089"/>
    </source>
</evidence>
<proteinExistence type="inferred from homology"/>
<accession>A0A1G8EVB2</accession>
<reference evidence="2 3" key="1">
    <citation type="submission" date="2016-10" db="EMBL/GenBank/DDBJ databases">
        <authorList>
            <person name="de Groot N.N."/>
        </authorList>
    </citation>
    <scope>NUCLEOTIDE SEQUENCE [LARGE SCALE GENOMIC DNA]</scope>
    <source>
        <strain evidence="2 3">DSM 21632</strain>
    </source>
</reference>
<evidence type="ECO:0000313" key="2">
    <source>
        <dbReference type="EMBL" id="SDH73649.1"/>
    </source>
</evidence>
<keyword evidence="1" id="KW-0224">Dipeptidase</keyword>
<dbReference type="EC" id="3.4.-.-" evidence="1"/>
<name>A0A1G8EVB2_9BACI</name>
<dbReference type="PANTHER" id="PTHR12994">
    <property type="entry name" value="SECERNIN"/>
    <property type="match status" value="1"/>
</dbReference>
<evidence type="ECO:0000313" key="3">
    <source>
        <dbReference type="Proteomes" id="UP000199163"/>
    </source>
</evidence>
<dbReference type="Pfam" id="PF03577">
    <property type="entry name" value="Peptidase_C69"/>
    <property type="match status" value="1"/>
</dbReference>
<comment type="catalytic activity">
    <reaction evidence="1">
        <text>an L-aminoacyl-L-amino acid + H2O = 2 an L-alpha-amino acid</text>
        <dbReference type="Rhea" id="RHEA:48940"/>
        <dbReference type="ChEBI" id="CHEBI:15377"/>
        <dbReference type="ChEBI" id="CHEBI:59869"/>
        <dbReference type="ChEBI" id="CHEBI:77460"/>
    </reaction>
</comment>
<dbReference type="GO" id="GO:0016805">
    <property type="term" value="F:dipeptidase activity"/>
    <property type="evidence" value="ECO:0007669"/>
    <property type="project" value="UniProtKB-KW"/>
</dbReference>
<dbReference type="Proteomes" id="UP000199163">
    <property type="component" value="Unassembled WGS sequence"/>
</dbReference>
<dbReference type="Gene3D" id="3.60.60.10">
    <property type="entry name" value="Penicillin V Acylase, Chain A"/>
    <property type="match status" value="1"/>
</dbReference>
<dbReference type="InterPro" id="IPR005322">
    <property type="entry name" value="Peptidase_C69"/>
</dbReference>
<comment type="similarity">
    <text evidence="1">Belongs to the peptidase C69 family.</text>
</comment>
<organism evidence="2 3">
    <name type="scientific">Alteribacillus persepolensis</name>
    <dbReference type="NCBI Taxonomy" id="568899"/>
    <lineage>
        <taxon>Bacteria</taxon>
        <taxon>Bacillati</taxon>
        <taxon>Bacillota</taxon>
        <taxon>Bacilli</taxon>
        <taxon>Bacillales</taxon>
        <taxon>Bacillaceae</taxon>
        <taxon>Alteribacillus</taxon>
    </lineage>
</organism>
<dbReference type="RefSeq" id="WP_091273444.1">
    <property type="nucleotide sequence ID" value="NZ_FNDK01000010.1"/>
</dbReference>
<gene>
    <name evidence="2" type="ORF">SAMN05192534_11077</name>
</gene>
<keyword evidence="1" id="KW-0378">Hydrolase</keyword>
<dbReference type="EMBL" id="FNDK01000010">
    <property type="protein sequence ID" value="SDH73649.1"/>
    <property type="molecule type" value="Genomic_DNA"/>
</dbReference>
<dbReference type="STRING" id="568899.SAMN05192534_11077"/>
<dbReference type="GO" id="GO:0006508">
    <property type="term" value="P:proteolysis"/>
    <property type="evidence" value="ECO:0007669"/>
    <property type="project" value="UniProtKB-KW"/>
</dbReference>